<comment type="caution">
    <text evidence="7">The sequence shown here is derived from an EMBL/GenBank/DDBJ whole genome shotgun (WGS) entry which is preliminary data.</text>
</comment>
<keyword evidence="8" id="KW-1185">Reference proteome</keyword>
<dbReference type="PROSITE" id="PS00815">
    <property type="entry name" value="AIPM_HOMOCIT_SYNTH_1"/>
    <property type="match status" value="1"/>
</dbReference>
<evidence type="ECO:0000256" key="3">
    <source>
        <dbReference type="ARBA" id="ARBA00022723"/>
    </source>
</evidence>
<dbReference type="Gene3D" id="3.20.20.70">
    <property type="entry name" value="Aldolase class I"/>
    <property type="match status" value="1"/>
</dbReference>
<dbReference type="CDD" id="cd07938">
    <property type="entry name" value="DRE_TIM_HMGL"/>
    <property type="match status" value="1"/>
</dbReference>
<dbReference type="InterPro" id="IPR002034">
    <property type="entry name" value="AIPM/Hcit_synth_CS"/>
</dbReference>
<proteinExistence type="inferred from homology"/>
<evidence type="ECO:0000256" key="2">
    <source>
        <dbReference type="ARBA" id="ARBA00022679"/>
    </source>
</evidence>
<accession>A0A7W1XB90</accession>
<evidence type="ECO:0000256" key="5">
    <source>
        <dbReference type="RuleBase" id="RU003523"/>
    </source>
</evidence>
<comment type="similarity">
    <text evidence="5">Belongs to the alpha-IPM synthase/homocitrate synthase family.</text>
</comment>
<protein>
    <submittedName>
        <fullName evidence="7">Hydroxymethylglutaryl-CoA lyase</fullName>
    </submittedName>
</protein>
<sequence>MADQAHVLLRDVTLRDGLQNESVFVPTKIKRILVDRIIACGFRSLEVTSFVRKDRVPALRDADELAQSLPVYPGVEYRALVPNRRGMQRFLAGKTETAVLFLSASPLHNQANVQRTTEESLAEIISLIRLAEENGRRAAGAIATAFVCPYAGVVPYSRLERIAEALAESGVKEMSLADTSGQATPDLVYERCVSLKKQFPMLELSLHLHDAKGYGLRNMLAGIEAGVCTFDVAQGGLGGCPFVPDAPGNLTSRSVLECLAERGIATDLDYKNVCQLEEYVLRIMKRRNE</sequence>
<dbReference type="InterPro" id="IPR043594">
    <property type="entry name" value="HMGL"/>
</dbReference>
<dbReference type="SUPFAM" id="SSF51569">
    <property type="entry name" value="Aldolase"/>
    <property type="match status" value="1"/>
</dbReference>
<dbReference type="GO" id="GO:0046951">
    <property type="term" value="P:ketone body biosynthetic process"/>
    <property type="evidence" value="ECO:0007669"/>
    <property type="project" value="TreeGrafter"/>
</dbReference>
<keyword evidence="4 7" id="KW-0456">Lyase</keyword>
<evidence type="ECO:0000256" key="1">
    <source>
        <dbReference type="ARBA" id="ARBA00009405"/>
    </source>
</evidence>
<keyword evidence="3" id="KW-0479">Metal-binding</keyword>
<dbReference type="GO" id="GO:0006552">
    <property type="term" value="P:L-leucine catabolic process"/>
    <property type="evidence" value="ECO:0007669"/>
    <property type="project" value="TreeGrafter"/>
</dbReference>
<dbReference type="PANTHER" id="PTHR42738:SF7">
    <property type="entry name" value="HYDROXYMETHYLGLUTARYL-COA LYASE"/>
    <property type="match status" value="1"/>
</dbReference>
<dbReference type="RefSeq" id="WP_052154176.1">
    <property type="nucleotide sequence ID" value="NZ_JACEIP010000016.1"/>
</dbReference>
<keyword evidence="2 5" id="KW-0808">Transferase</keyword>
<dbReference type="PANTHER" id="PTHR42738">
    <property type="entry name" value="HYDROXYMETHYLGLUTARYL-COA LYASE"/>
    <property type="match status" value="1"/>
</dbReference>
<dbReference type="GO" id="GO:0004419">
    <property type="term" value="F:hydroxymethylglutaryl-CoA lyase activity"/>
    <property type="evidence" value="ECO:0007669"/>
    <property type="project" value="TreeGrafter"/>
</dbReference>
<reference evidence="7 8" key="1">
    <citation type="submission" date="2020-07" db="EMBL/GenBank/DDBJ databases">
        <authorList>
            <person name="Feng H."/>
        </authorList>
    </citation>
    <scope>NUCLEOTIDE SEQUENCE [LARGE SCALE GENOMIC DNA]</scope>
    <source>
        <strain evidence="8">s-11</strain>
    </source>
</reference>
<comment type="similarity">
    <text evidence="1">Belongs to the HMG-CoA lyase family.</text>
</comment>
<dbReference type="Proteomes" id="UP000530514">
    <property type="component" value="Unassembled WGS sequence"/>
</dbReference>
<evidence type="ECO:0000313" key="7">
    <source>
        <dbReference type="EMBL" id="MBA4543498.1"/>
    </source>
</evidence>
<evidence type="ECO:0000313" key="8">
    <source>
        <dbReference type="Proteomes" id="UP000530514"/>
    </source>
</evidence>
<organism evidence="7 8">
    <name type="scientific">Thermoactinomyces daqus</name>
    <dbReference type="NCBI Taxonomy" id="1329516"/>
    <lineage>
        <taxon>Bacteria</taxon>
        <taxon>Bacillati</taxon>
        <taxon>Bacillota</taxon>
        <taxon>Bacilli</taxon>
        <taxon>Bacillales</taxon>
        <taxon>Thermoactinomycetaceae</taxon>
        <taxon>Thermoactinomyces</taxon>
    </lineage>
</organism>
<dbReference type="EMBL" id="JACEIP010000016">
    <property type="protein sequence ID" value="MBA4543498.1"/>
    <property type="molecule type" value="Genomic_DNA"/>
</dbReference>
<dbReference type="GO" id="GO:0046872">
    <property type="term" value="F:metal ion binding"/>
    <property type="evidence" value="ECO:0007669"/>
    <property type="project" value="UniProtKB-KW"/>
</dbReference>
<feature type="domain" description="Pyruvate carboxyltransferase" evidence="6">
    <location>
        <begin position="7"/>
        <end position="274"/>
    </location>
</feature>
<name>A0A7W1XB90_9BACL</name>
<dbReference type="PROSITE" id="PS50991">
    <property type="entry name" value="PYR_CT"/>
    <property type="match status" value="1"/>
</dbReference>
<dbReference type="Pfam" id="PF00682">
    <property type="entry name" value="HMGL-like"/>
    <property type="match status" value="1"/>
</dbReference>
<dbReference type="InterPro" id="IPR000891">
    <property type="entry name" value="PYR_CT"/>
</dbReference>
<evidence type="ECO:0000256" key="4">
    <source>
        <dbReference type="ARBA" id="ARBA00023239"/>
    </source>
</evidence>
<dbReference type="InterPro" id="IPR013785">
    <property type="entry name" value="Aldolase_TIM"/>
</dbReference>
<dbReference type="GO" id="GO:0046912">
    <property type="term" value="F:acyltransferase activity, acyl groups converted into alkyl on transfer"/>
    <property type="evidence" value="ECO:0007669"/>
    <property type="project" value="InterPro"/>
</dbReference>
<dbReference type="AlphaFoldDB" id="A0A7W1XB90"/>
<evidence type="ECO:0000259" key="6">
    <source>
        <dbReference type="PROSITE" id="PS50991"/>
    </source>
</evidence>
<dbReference type="OrthoDB" id="9784013at2"/>
<dbReference type="NCBIfam" id="NF004283">
    <property type="entry name" value="PRK05692.1"/>
    <property type="match status" value="1"/>
</dbReference>
<gene>
    <name evidence="7" type="ORF">H1164_11390</name>
</gene>